<dbReference type="EMBL" id="KY684085">
    <property type="protein sequence ID" value="ARF09470.1"/>
    <property type="molecule type" value="Genomic_DNA"/>
</dbReference>
<keyword evidence="1" id="KW-1133">Transmembrane helix</keyword>
<reference evidence="2" key="1">
    <citation type="journal article" date="2017" name="Science">
        <title>Giant viruses with an expanded complement of translation system components.</title>
        <authorList>
            <person name="Schulz F."/>
            <person name="Yutin N."/>
            <person name="Ivanova N.N."/>
            <person name="Ortega D.R."/>
            <person name="Lee T.K."/>
            <person name="Vierheilig J."/>
            <person name="Daims H."/>
            <person name="Horn M."/>
            <person name="Wagner M."/>
            <person name="Jensen G.J."/>
            <person name="Kyrpides N.C."/>
            <person name="Koonin E.V."/>
            <person name="Woyke T."/>
        </authorList>
    </citation>
    <scope>NUCLEOTIDE SEQUENCE</scope>
    <source>
        <strain evidence="2">ILV1</strain>
    </source>
</reference>
<organism evidence="2">
    <name type="scientific">Indivirus ILV1</name>
    <dbReference type="NCBI Taxonomy" id="1977633"/>
    <lineage>
        <taxon>Viruses</taxon>
        <taxon>Varidnaviria</taxon>
        <taxon>Bamfordvirae</taxon>
        <taxon>Nucleocytoviricota</taxon>
        <taxon>Megaviricetes</taxon>
        <taxon>Imitervirales</taxon>
        <taxon>Mimiviridae</taxon>
        <taxon>Klosneuvirinae</taxon>
        <taxon>Indivirus</taxon>
    </lineage>
</organism>
<name>A0A1V0SCL9_9VIRU</name>
<sequence length="70" mass="7909">MKFLFLNIYYIIYIKSIVVGNIHLFCLYVLSTGAAIQASHLLKLYTTISTIGSGEGVNLSNKNYILFLYI</sequence>
<feature type="transmembrane region" description="Helical" evidence="1">
    <location>
        <begin position="6"/>
        <end position="30"/>
    </location>
</feature>
<proteinExistence type="predicted"/>
<gene>
    <name evidence="2" type="ORF">Indivirus_1_93</name>
</gene>
<protein>
    <submittedName>
        <fullName evidence="2">Uncharacterized protein</fullName>
    </submittedName>
</protein>
<keyword evidence="1" id="KW-0812">Transmembrane</keyword>
<keyword evidence="1" id="KW-0472">Membrane</keyword>
<evidence type="ECO:0000256" key="1">
    <source>
        <dbReference type="SAM" id="Phobius"/>
    </source>
</evidence>
<accession>A0A1V0SCL9</accession>
<evidence type="ECO:0000313" key="2">
    <source>
        <dbReference type="EMBL" id="ARF09470.1"/>
    </source>
</evidence>